<evidence type="ECO:0000313" key="2">
    <source>
        <dbReference type="EMBL" id="VEN57952.1"/>
    </source>
</evidence>
<protein>
    <submittedName>
        <fullName evidence="2">Uncharacterized protein</fullName>
    </submittedName>
</protein>
<dbReference type="Proteomes" id="UP000410492">
    <property type="component" value="Unassembled WGS sequence"/>
</dbReference>
<name>A0A653DCL0_CALMS</name>
<gene>
    <name evidence="2" type="ORF">CALMAC_LOCUS16444</name>
</gene>
<proteinExistence type="predicted"/>
<dbReference type="InterPro" id="IPR036084">
    <property type="entry name" value="Ser_inhib-like_sf"/>
</dbReference>
<keyword evidence="3" id="KW-1185">Reference proteome</keyword>
<dbReference type="EMBL" id="CAACVG010011379">
    <property type="protein sequence ID" value="VEN57952.1"/>
    <property type="molecule type" value="Genomic_DNA"/>
</dbReference>
<sequence>MKSLVLSICVLFVIVSIFETASAKCGHCGPNEHVPGCRPCSVTCKEQHKICSKICIHNTKCYCKPGYLRKNGVCVPISQC</sequence>
<evidence type="ECO:0000256" key="1">
    <source>
        <dbReference type="SAM" id="SignalP"/>
    </source>
</evidence>
<dbReference type="Gene3D" id="2.10.25.10">
    <property type="entry name" value="Laminin"/>
    <property type="match status" value="1"/>
</dbReference>
<evidence type="ECO:0000313" key="3">
    <source>
        <dbReference type="Proteomes" id="UP000410492"/>
    </source>
</evidence>
<reference evidence="2 3" key="1">
    <citation type="submission" date="2019-01" db="EMBL/GenBank/DDBJ databases">
        <authorList>
            <person name="Sayadi A."/>
        </authorList>
    </citation>
    <scope>NUCLEOTIDE SEQUENCE [LARGE SCALE GENOMIC DNA]</scope>
</reference>
<dbReference type="OrthoDB" id="6747176at2759"/>
<dbReference type="CDD" id="cd19941">
    <property type="entry name" value="TIL"/>
    <property type="match status" value="1"/>
</dbReference>
<dbReference type="AlphaFoldDB" id="A0A653DCL0"/>
<organism evidence="2 3">
    <name type="scientific">Callosobruchus maculatus</name>
    <name type="common">Southern cowpea weevil</name>
    <name type="synonym">Pulse bruchid</name>
    <dbReference type="NCBI Taxonomy" id="64391"/>
    <lineage>
        <taxon>Eukaryota</taxon>
        <taxon>Metazoa</taxon>
        <taxon>Ecdysozoa</taxon>
        <taxon>Arthropoda</taxon>
        <taxon>Hexapoda</taxon>
        <taxon>Insecta</taxon>
        <taxon>Pterygota</taxon>
        <taxon>Neoptera</taxon>
        <taxon>Endopterygota</taxon>
        <taxon>Coleoptera</taxon>
        <taxon>Polyphaga</taxon>
        <taxon>Cucujiformia</taxon>
        <taxon>Chrysomeloidea</taxon>
        <taxon>Chrysomelidae</taxon>
        <taxon>Bruchinae</taxon>
        <taxon>Bruchini</taxon>
        <taxon>Callosobruchus</taxon>
    </lineage>
</organism>
<keyword evidence="1" id="KW-0732">Signal</keyword>
<dbReference type="SUPFAM" id="SSF57567">
    <property type="entry name" value="Serine protease inhibitors"/>
    <property type="match status" value="1"/>
</dbReference>
<accession>A0A653DCL0</accession>
<feature type="signal peptide" evidence="1">
    <location>
        <begin position="1"/>
        <end position="23"/>
    </location>
</feature>
<feature type="chain" id="PRO_5024952931" evidence="1">
    <location>
        <begin position="24"/>
        <end position="80"/>
    </location>
</feature>